<evidence type="ECO:0000313" key="5">
    <source>
        <dbReference type="EMBL" id="EMF83867.1"/>
    </source>
</evidence>
<dbReference type="EMBL" id="AHOR02000010">
    <property type="protein sequence ID" value="EMF83867.1"/>
    <property type="molecule type" value="Genomic_DNA"/>
</dbReference>
<dbReference type="SMART" id="SM00369">
    <property type="entry name" value="LRR_TYP"/>
    <property type="match status" value="1"/>
</dbReference>
<dbReference type="AlphaFoldDB" id="M3FUB4"/>
<dbReference type="PROSITE" id="PS51450">
    <property type="entry name" value="LRR"/>
    <property type="match status" value="1"/>
</dbReference>
<proteinExistence type="predicted"/>
<dbReference type="GO" id="GO:0005737">
    <property type="term" value="C:cytoplasm"/>
    <property type="evidence" value="ECO:0007669"/>
    <property type="project" value="TreeGrafter"/>
</dbReference>
<comment type="caution">
    <text evidence="5">The sequence shown here is derived from an EMBL/GenBank/DDBJ whole genome shotgun (WGS) entry which is preliminary data.</text>
</comment>
<dbReference type="InterPro" id="IPR050216">
    <property type="entry name" value="LRR_domain-containing"/>
</dbReference>
<reference evidence="5 6" key="1">
    <citation type="submission" date="2013-01" db="EMBL/GenBank/DDBJ databases">
        <authorList>
            <person name="Harkins D.M."/>
            <person name="Durkin A.S."/>
            <person name="Brinkac L.M."/>
            <person name="Haft D.H."/>
            <person name="Selengut J.D."/>
            <person name="Sanka R."/>
            <person name="DePew J."/>
            <person name="Purushe J."/>
            <person name="Tulsiani S.M."/>
            <person name="Graham G.C."/>
            <person name="Burns M.-A."/>
            <person name="Dohnt M.F."/>
            <person name="Smythe L.D."/>
            <person name="McKay D.B."/>
            <person name="Craig S.B."/>
            <person name="Vinetz J.M."/>
            <person name="Sutton G.G."/>
            <person name="Nierman W.C."/>
            <person name="Fouts D.E."/>
        </authorList>
    </citation>
    <scope>NUCLEOTIDE SEQUENCE [LARGE SCALE GENOMIC DNA]</scope>
    <source>
        <strain evidence="5 6">LT2116</strain>
    </source>
</reference>
<gene>
    <name evidence="5" type="ORF">LEP1GSC188_4264</name>
</gene>
<evidence type="ECO:0000313" key="6">
    <source>
        <dbReference type="Proteomes" id="UP000011770"/>
    </source>
</evidence>
<dbReference type="PANTHER" id="PTHR48051">
    <property type="match status" value="1"/>
</dbReference>
<dbReference type="InterPro" id="IPR055414">
    <property type="entry name" value="LRR_R13L4/SHOC2-like"/>
</dbReference>
<keyword evidence="2" id="KW-0677">Repeat</keyword>
<feature type="domain" description="Disease resistance R13L4/SHOC-2-like LRR" evidence="4">
    <location>
        <begin position="42"/>
        <end position="105"/>
    </location>
</feature>
<dbReference type="PANTHER" id="PTHR48051:SF54">
    <property type="entry name" value="LEUCINE-RICH REPEAT-CONTAINING PROTEIN"/>
    <property type="match status" value="1"/>
</dbReference>
<organism evidence="5 6">
    <name type="scientific">Leptospira weilii serovar Topaz str. LT2116</name>
    <dbReference type="NCBI Taxonomy" id="1088540"/>
    <lineage>
        <taxon>Bacteria</taxon>
        <taxon>Pseudomonadati</taxon>
        <taxon>Spirochaetota</taxon>
        <taxon>Spirochaetia</taxon>
        <taxon>Leptospirales</taxon>
        <taxon>Leptospiraceae</taxon>
        <taxon>Leptospira</taxon>
    </lineage>
</organism>
<dbReference type="InterPro" id="IPR032675">
    <property type="entry name" value="LRR_dom_sf"/>
</dbReference>
<dbReference type="InterPro" id="IPR001611">
    <property type="entry name" value="Leu-rich_rpt"/>
</dbReference>
<protein>
    <submittedName>
        <fullName evidence="5">Leucine rich repeat protein</fullName>
    </submittedName>
</protein>
<sequence>MKFRLTKWIRLQKITICLFILTCFICELQAEEVEQGTYTDLTKALQNPSKVRVLNLSGQELATLPKEIGQLQNLQELYLNGNQLKTLPSEIEFLKKLKILRLYQNEFSSAEKERIRKALPNCEVDFGDK</sequence>
<evidence type="ECO:0000256" key="2">
    <source>
        <dbReference type="ARBA" id="ARBA00022737"/>
    </source>
</evidence>
<name>M3FUB4_9LEPT</name>
<keyword evidence="3" id="KW-0732">Signal</keyword>
<dbReference type="InterPro" id="IPR003591">
    <property type="entry name" value="Leu-rich_rpt_typical-subtyp"/>
</dbReference>
<feature type="signal peptide" evidence="3">
    <location>
        <begin position="1"/>
        <end position="30"/>
    </location>
</feature>
<evidence type="ECO:0000259" key="4">
    <source>
        <dbReference type="Pfam" id="PF23598"/>
    </source>
</evidence>
<dbReference type="SUPFAM" id="SSF52075">
    <property type="entry name" value="Outer arm dynein light chain 1"/>
    <property type="match status" value="1"/>
</dbReference>
<keyword evidence="1" id="KW-0433">Leucine-rich repeat</keyword>
<evidence type="ECO:0000256" key="3">
    <source>
        <dbReference type="SAM" id="SignalP"/>
    </source>
</evidence>
<dbReference type="Proteomes" id="UP000011770">
    <property type="component" value="Unassembled WGS sequence"/>
</dbReference>
<dbReference type="Gene3D" id="3.80.10.10">
    <property type="entry name" value="Ribonuclease Inhibitor"/>
    <property type="match status" value="1"/>
</dbReference>
<feature type="chain" id="PRO_5004034143" evidence="3">
    <location>
        <begin position="31"/>
        <end position="129"/>
    </location>
</feature>
<accession>M3FUB4</accession>
<evidence type="ECO:0000256" key="1">
    <source>
        <dbReference type="ARBA" id="ARBA00022614"/>
    </source>
</evidence>
<dbReference type="Pfam" id="PF23598">
    <property type="entry name" value="LRR_14"/>
    <property type="match status" value="1"/>
</dbReference>